<evidence type="ECO:0000313" key="15">
    <source>
        <dbReference type="EMBL" id="KAF7784692.1"/>
    </source>
</evidence>
<dbReference type="PIRSF" id="PIRSF037232">
    <property type="entry name" value="Tricalbin"/>
    <property type="match status" value="1"/>
</dbReference>
<dbReference type="InterPro" id="IPR056910">
    <property type="entry name" value="TCB1-3_C2"/>
</dbReference>
<evidence type="ECO:0000256" key="3">
    <source>
        <dbReference type="ARBA" id="ARBA00022553"/>
    </source>
</evidence>
<dbReference type="InterPro" id="IPR037762">
    <property type="entry name" value="C2C_Tricalbin"/>
</dbReference>
<dbReference type="PROSITE" id="PS51847">
    <property type="entry name" value="SMP"/>
    <property type="match status" value="1"/>
</dbReference>
<keyword evidence="6" id="KW-0256">Endoplasmic reticulum</keyword>
<evidence type="ECO:0000256" key="2">
    <source>
        <dbReference type="ARBA" id="ARBA00022448"/>
    </source>
</evidence>
<feature type="compositionally biased region" description="Low complexity" evidence="11">
    <location>
        <begin position="1444"/>
        <end position="1455"/>
    </location>
</feature>
<keyword evidence="7 12" id="KW-1133">Transmembrane helix</keyword>
<feature type="domain" description="C2" evidence="13">
    <location>
        <begin position="1100"/>
        <end position="1218"/>
    </location>
</feature>
<dbReference type="Gene3D" id="2.60.40.150">
    <property type="entry name" value="C2 domain"/>
    <property type="match status" value="5"/>
</dbReference>
<reference evidence="15 16" key="1">
    <citation type="journal article" name="Sci. Rep.">
        <title>Telomere-to-telomere assembled and centromere annotated genomes of the two main subspecies of the button mushroom Agaricus bisporus reveal especially polymorphic chromosome ends.</title>
        <authorList>
            <person name="Sonnenberg A.S.M."/>
            <person name="Sedaghat-Telgerd N."/>
            <person name="Lavrijssen B."/>
            <person name="Ohm R.A."/>
            <person name="Hendrickx P.M."/>
            <person name="Scholtmeijer K."/>
            <person name="Baars J.J.P."/>
            <person name="van Peer A."/>
        </authorList>
    </citation>
    <scope>NUCLEOTIDE SEQUENCE [LARGE SCALE GENOMIC DNA]</scope>
    <source>
        <strain evidence="15 16">H119_p4</strain>
    </source>
</reference>
<feature type="domain" description="C2" evidence="13">
    <location>
        <begin position="1311"/>
        <end position="1424"/>
    </location>
</feature>
<evidence type="ECO:0000256" key="8">
    <source>
        <dbReference type="ARBA" id="ARBA00023055"/>
    </source>
</evidence>
<dbReference type="CDD" id="cd04045">
    <property type="entry name" value="C2C_Tricalbin-like"/>
    <property type="match status" value="1"/>
</dbReference>
<evidence type="ECO:0000259" key="13">
    <source>
        <dbReference type="PROSITE" id="PS50004"/>
    </source>
</evidence>
<evidence type="ECO:0000256" key="12">
    <source>
        <dbReference type="SAM" id="Phobius"/>
    </source>
</evidence>
<keyword evidence="2" id="KW-0813">Transport</keyword>
<dbReference type="GO" id="GO:0005789">
    <property type="term" value="C:endoplasmic reticulum membrane"/>
    <property type="evidence" value="ECO:0007669"/>
    <property type="project" value="UniProtKB-SubCell"/>
</dbReference>
<dbReference type="InterPro" id="IPR037756">
    <property type="entry name" value="C2D_Tricalbin"/>
</dbReference>
<dbReference type="CDD" id="cd04044">
    <property type="entry name" value="C2A_Tricalbin-like"/>
    <property type="match status" value="1"/>
</dbReference>
<protein>
    <recommendedName>
        <fullName evidence="17">Tricalbin</fullName>
    </recommendedName>
</protein>
<keyword evidence="9" id="KW-0446">Lipid-binding</keyword>
<accession>A0A8H7KLG2</accession>
<evidence type="ECO:0000259" key="14">
    <source>
        <dbReference type="PROSITE" id="PS51847"/>
    </source>
</evidence>
<evidence type="ECO:0000256" key="4">
    <source>
        <dbReference type="ARBA" id="ARBA00022692"/>
    </source>
</evidence>
<feature type="transmembrane region" description="Helical" evidence="12">
    <location>
        <begin position="177"/>
        <end position="206"/>
    </location>
</feature>
<dbReference type="InterPro" id="IPR017147">
    <property type="entry name" value="Tricalbin"/>
</dbReference>
<feature type="domain" description="C2" evidence="13">
    <location>
        <begin position="434"/>
        <end position="557"/>
    </location>
</feature>
<dbReference type="InterPro" id="IPR052455">
    <property type="entry name" value="Tricalbin_domain"/>
</dbReference>
<feature type="region of interest" description="Disordered" evidence="11">
    <location>
        <begin position="1283"/>
        <end position="1328"/>
    </location>
</feature>
<dbReference type="CDD" id="cd04052">
    <property type="entry name" value="C2B_Tricalbin-like"/>
    <property type="match status" value="1"/>
</dbReference>
<comment type="subcellular location">
    <subcellularLocation>
        <location evidence="1">Endoplasmic reticulum membrane</location>
    </subcellularLocation>
</comment>
<dbReference type="Pfam" id="PF24920">
    <property type="entry name" value="C2_TCB1"/>
    <property type="match status" value="1"/>
</dbReference>
<dbReference type="Proteomes" id="UP000629468">
    <property type="component" value="Unassembled WGS sequence"/>
</dbReference>
<dbReference type="EMBL" id="JABXXO010000001">
    <property type="protein sequence ID" value="KAF7784692.1"/>
    <property type="molecule type" value="Genomic_DNA"/>
</dbReference>
<keyword evidence="4 12" id="KW-0812">Transmembrane</keyword>
<evidence type="ECO:0000313" key="16">
    <source>
        <dbReference type="Proteomes" id="UP000629468"/>
    </source>
</evidence>
<feature type="region of interest" description="Disordered" evidence="11">
    <location>
        <begin position="920"/>
        <end position="974"/>
    </location>
</feature>
<dbReference type="InterPro" id="IPR031468">
    <property type="entry name" value="SMP_LBD"/>
</dbReference>
<proteinExistence type="predicted"/>
<dbReference type="GO" id="GO:0006869">
    <property type="term" value="P:lipid transport"/>
    <property type="evidence" value="ECO:0007669"/>
    <property type="project" value="UniProtKB-KW"/>
</dbReference>
<name>A0A8H7KLG2_AGABI</name>
<dbReference type="GO" id="GO:0061817">
    <property type="term" value="P:endoplasmic reticulum-plasma membrane tethering"/>
    <property type="evidence" value="ECO:0007669"/>
    <property type="project" value="InterPro"/>
</dbReference>
<sequence>MALSGAAPTIPSQLDAVLKQDADQKKAPMHTFDPNASPQEKAAAAGKARTQVQSIVSDDLKPSRPLPAGGKELKIDPGRSTAVPTITVNDHDSANSQAAAEKAPDTPHEVEDDDEASEMPGSMVTRPAPAIPDWYRVGWRQNAGLDDNTDVEGEAKLQSLLNLYVSEQYYGDWYHNAAVIVLAVFASHFLTIFGFGWGWLFVLLAFCNTYYTTSISRTRRCARDDIQRELVKTRLASEHESADWMNHFLDRFWLIYEPVLAATVVSSVDQILSANTPPFLDSLRLSTFTLGTKAPRIDKVRTFPSTADDIVMMDWGISFTPNDTSEMTQRQMAQKVNPKIVLQIRVGKGLASAAMPILLEDLTFSGLMRIRLKLMSNFPHIQVVDMSFVEKPVIDYVLKPVGGETFGFDIANVPGLSTFIRDTTHATLGPMMYEPNVFTLNLEQLLSGKPLDTAVGVLQVTIHSARGIKGTKIGGGVPDPFVGLSINDRQEVARTTYKSNTYNPTWMETKFILINSLNESLMLHLWDYNDHRKNTLLGTSTFELSVLAEDSSHDGIISPLLKDGKDRGELRYDLEYYPVLEPEEGSSDVPESSCGIVRLVINQAKDLDQSKSMSGDLNPFAKLFLGNDLTNEVFATPRFKHTISPVWESAYEFICSDKDSCVITIKVIDDRDFLKDPVVGHMSIKFTDLLSCMGEAGRDWFPLSNAKSGRLRLTAEWKPVAMAGSLHGLNSYRFPIGVVRLHIIKAVDVKNVEGTLGGKSDPYMRVMVANTVKGRTEVVNNNLSPVWDQILYIPVHSLKESFLLECMDYQHLTRDRSLGSVELHISDLAEESDHAEYQYSSTGVKSCDDPIRLDKGGGYKGSLNYTAEFVPALALKNLSFEGHSVTKPSDGMSVISGSSASSSDVEIEAVPQGITIKVTDKGNQRVSVDSKGQGSGTNGTTSNGDGYDVVSSAPSTPVKSAPPVPPKKHAGNDARGVEMSNAELLKHSSGIVVFDVMSGQLSKKARLEVLLDDGYWPCFSTNKSSSTHAQWGYVGEGFIKEIDFSQVWFRLNEADEGSKEDIIGEWKDSAKTFLEKALVEPQTITLTRDDDSSTIEIQARYIPVPIKLEPRESFNNMGQLRVELLDGKEIRGVDRGGKSDPYAVFSLNGQKVFKSNTKKKTLTPEWNEVFECDVPSRAAAEFMVEIFDWNQIEQAKSLGVARIDLTNLEPFTSSEQVLQLMTQKHGLHGQIRVRLLFHPQILVKSRGKTSTFSAARTVTQIGGLPATAGKGVFSVFGKLGGDRRSEDVPPVPEIPSGQSSHPVGVPSSVVNQSEPFPTTAGGGTPQPGSLKITVLDAKDFSTSETKAYVALRVGDKEFKTKHAHKAAAPEWNESFMCPASVATNKIYAWLYEHKTLGRDKEVATGEIDIWRHIQPNTTSSAEVLLELRQGGLLRLRLDFDASLHPSSSSSMSSGEHVSRSTAPSRFSLRSRRPTDLEE</sequence>
<dbReference type="CDD" id="cd04040">
    <property type="entry name" value="C2D_Tricalbin-like"/>
    <property type="match status" value="1"/>
</dbReference>
<keyword evidence="3" id="KW-0597">Phosphoprotein</keyword>
<dbReference type="GO" id="GO:0008289">
    <property type="term" value="F:lipid binding"/>
    <property type="evidence" value="ECO:0007669"/>
    <property type="project" value="UniProtKB-KW"/>
</dbReference>
<feature type="domain" description="C2" evidence="13">
    <location>
        <begin position="718"/>
        <end position="839"/>
    </location>
</feature>
<feature type="region of interest" description="Disordered" evidence="11">
    <location>
        <begin position="1"/>
        <end position="125"/>
    </location>
</feature>
<dbReference type="Pfam" id="PF25669">
    <property type="entry name" value="SMP_MUG190-like"/>
    <property type="match status" value="1"/>
</dbReference>
<dbReference type="PANTHER" id="PTHR46980">
    <property type="entry name" value="TRICALBIN-1-RELATED"/>
    <property type="match status" value="1"/>
</dbReference>
<dbReference type="PANTHER" id="PTHR46980:SF2">
    <property type="entry name" value="TRICALBIN-1-RELATED"/>
    <property type="match status" value="1"/>
</dbReference>
<dbReference type="GO" id="GO:0071944">
    <property type="term" value="C:cell periphery"/>
    <property type="evidence" value="ECO:0007669"/>
    <property type="project" value="UniProtKB-ARBA"/>
</dbReference>
<dbReference type="InterPro" id="IPR037761">
    <property type="entry name" value="C2A_Tricalbin"/>
</dbReference>
<organism evidence="15 16">
    <name type="scientific">Agaricus bisporus var. burnettii</name>
    <dbReference type="NCBI Taxonomy" id="192524"/>
    <lineage>
        <taxon>Eukaryota</taxon>
        <taxon>Fungi</taxon>
        <taxon>Dikarya</taxon>
        <taxon>Basidiomycota</taxon>
        <taxon>Agaricomycotina</taxon>
        <taxon>Agaricomycetes</taxon>
        <taxon>Agaricomycetidae</taxon>
        <taxon>Agaricales</taxon>
        <taxon>Agaricineae</taxon>
        <taxon>Agaricaceae</taxon>
        <taxon>Agaricus</taxon>
    </lineage>
</organism>
<feature type="domain" description="C2" evidence="13">
    <location>
        <begin position="578"/>
        <end position="701"/>
    </location>
</feature>
<feature type="compositionally biased region" description="Low complexity" evidence="11">
    <location>
        <begin position="1295"/>
        <end position="1319"/>
    </location>
</feature>
<feature type="region of interest" description="Disordered" evidence="11">
    <location>
        <begin position="1444"/>
        <end position="1478"/>
    </location>
</feature>
<feature type="compositionally biased region" description="Low complexity" evidence="11">
    <location>
        <begin position="938"/>
        <end position="959"/>
    </location>
</feature>
<feature type="compositionally biased region" description="Polar residues" evidence="11">
    <location>
        <begin position="82"/>
        <end position="98"/>
    </location>
</feature>
<evidence type="ECO:0008006" key="17">
    <source>
        <dbReference type="Google" id="ProtNLM"/>
    </source>
</evidence>
<dbReference type="InterPro" id="IPR037765">
    <property type="entry name" value="C2B_Tricalbin"/>
</dbReference>
<dbReference type="CDD" id="cd21678">
    <property type="entry name" value="SMP_TCB"/>
    <property type="match status" value="1"/>
</dbReference>
<dbReference type="SMART" id="SM00239">
    <property type="entry name" value="C2"/>
    <property type="match status" value="5"/>
</dbReference>
<evidence type="ECO:0000256" key="5">
    <source>
        <dbReference type="ARBA" id="ARBA00022737"/>
    </source>
</evidence>
<evidence type="ECO:0000256" key="7">
    <source>
        <dbReference type="ARBA" id="ARBA00022989"/>
    </source>
</evidence>
<evidence type="ECO:0000256" key="9">
    <source>
        <dbReference type="ARBA" id="ARBA00023121"/>
    </source>
</evidence>
<comment type="caution">
    <text evidence="15">The sequence shown here is derived from an EMBL/GenBank/DDBJ whole genome shotgun (WGS) entry which is preliminary data.</text>
</comment>
<gene>
    <name evidence="15" type="ORF">Agabi119p4_857</name>
</gene>
<keyword evidence="8" id="KW-0445">Lipid transport</keyword>
<keyword evidence="10 12" id="KW-0472">Membrane</keyword>
<evidence type="ECO:0000256" key="6">
    <source>
        <dbReference type="ARBA" id="ARBA00022824"/>
    </source>
</evidence>
<evidence type="ECO:0000256" key="10">
    <source>
        <dbReference type="ARBA" id="ARBA00023136"/>
    </source>
</evidence>
<dbReference type="InterPro" id="IPR000008">
    <property type="entry name" value="C2_dom"/>
</dbReference>
<dbReference type="SUPFAM" id="SSF49562">
    <property type="entry name" value="C2 domain (Calcium/lipid-binding domain, CaLB)"/>
    <property type="match status" value="5"/>
</dbReference>
<dbReference type="InterPro" id="IPR035892">
    <property type="entry name" value="C2_domain_sf"/>
</dbReference>
<evidence type="ECO:0000256" key="1">
    <source>
        <dbReference type="ARBA" id="ARBA00004586"/>
    </source>
</evidence>
<feature type="domain" description="SMP-LTD" evidence="14">
    <location>
        <begin position="238"/>
        <end position="443"/>
    </location>
</feature>
<evidence type="ECO:0000256" key="11">
    <source>
        <dbReference type="SAM" id="MobiDB-lite"/>
    </source>
</evidence>
<dbReference type="Pfam" id="PF00168">
    <property type="entry name" value="C2"/>
    <property type="match status" value="5"/>
</dbReference>
<keyword evidence="5" id="KW-0677">Repeat</keyword>
<dbReference type="PROSITE" id="PS50004">
    <property type="entry name" value="C2"/>
    <property type="match status" value="5"/>
</dbReference>